<name>A0A2S1QWK0_9FLAO</name>
<proteinExistence type="predicted"/>
<feature type="transmembrane region" description="Helical" evidence="1">
    <location>
        <begin position="96"/>
        <end position="114"/>
    </location>
</feature>
<dbReference type="Proteomes" id="UP000244929">
    <property type="component" value="Chromosome"/>
</dbReference>
<feature type="transmembrane region" description="Helical" evidence="1">
    <location>
        <begin position="67"/>
        <end position="89"/>
    </location>
</feature>
<dbReference type="AlphaFoldDB" id="A0A2S1QWK0"/>
<accession>A0A2S1QWK0</accession>
<gene>
    <name evidence="2" type="ORF">HYN59_06340</name>
</gene>
<evidence type="ECO:0000313" key="2">
    <source>
        <dbReference type="EMBL" id="AWH84764.1"/>
    </source>
</evidence>
<evidence type="ECO:0000313" key="3">
    <source>
        <dbReference type="Proteomes" id="UP000244929"/>
    </source>
</evidence>
<evidence type="ECO:0000256" key="1">
    <source>
        <dbReference type="SAM" id="Phobius"/>
    </source>
</evidence>
<keyword evidence="1" id="KW-0472">Membrane</keyword>
<dbReference type="KEGG" id="falb:HYN59_06340"/>
<organism evidence="2 3">
    <name type="scientific">Flavobacterium album</name>
    <dbReference type="NCBI Taxonomy" id="2175091"/>
    <lineage>
        <taxon>Bacteria</taxon>
        <taxon>Pseudomonadati</taxon>
        <taxon>Bacteroidota</taxon>
        <taxon>Flavobacteriia</taxon>
        <taxon>Flavobacteriales</taxon>
        <taxon>Flavobacteriaceae</taxon>
        <taxon>Flavobacterium</taxon>
    </lineage>
</organism>
<keyword evidence="1" id="KW-1133">Transmembrane helix</keyword>
<sequence length="156" mass="16551">MGSLGVVRNFKEAKEMQSSPEVLEQAHAELDSMKEQVKQLSGVEADEMNDQIADLEKMLDLPSAGTFTFIGILMAVLALVSLVAGVFLFKPGHKIATILLGTAIVAGLIAIFLSPGNSSEYGPASLRTLSTIVTIPAVLATFFAFVMRNGKKPAQA</sequence>
<feature type="transmembrane region" description="Helical" evidence="1">
    <location>
        <begin position="126"/>
        <end position="146"/>
    </location>
</feature>
<protein>
    <submittedName>
        <fullName evidence="2">Uncharacterized protein</fullName>
    </submittedName>
</protein>
<dbReference type="EMBL" id="CP029186">
    <property type="protein sequence ID" value="AWH84764.1"/>
    <property type="molecule type" value="Genomic_DNA"/>
</dbReference>
<keyword evidence="1" id="KW-0812">Transmembrane</keyword>
<reference evidence="2 3" key="1">
    <citation type="submission" date="2018-04" db="EMBL/GenBank/DDBJ databases">
        <title>Genome sequencing of Flavobacterium sp. HYN0059.</title>
        <authorList>
            <person name="Yi H."/>
            <person name="Baek C."/>
        </authorList>
    </citation>
    <scope>NUCLEOTIDE SEQUENCE [LARGE SCALE GENOMIC DNA]</scope>
    <source>
        <strain evidence="2 3">HYN0059</strain>
    </source>
</reference>
<keyword evidence="3" id="KW-1185">Reference proteome</keyword>